<protein>
    <recommendedName>
        <fullName evidence="4">CCHC-type domain-containing protein</fullName>
    </recommendedName>
</protein>
<dbReference type="OrthoDB" id="3439264at2759"/>
<proteinExistence type="predicted"/>
<evidence type="ECO:0000256" key="1">
    <source>
        <dbReference type="SAM" id="Coils"/>
    </source>
</evidence>
<evidence type="ECO:0008006" key="4">
    <source>
        <dbReference type="Google" id="ProtNLM"/>
    </source>
</evidence>
<evidence type="ECO:0000313" key="3">
    <source>
        <dbReference type="Proteomes" id="UP000800082"/>
    </source>
</evidence>
<dbReference type="AlphaFoldDB" id="A0A6A5REQ7"/>
<organism evidence="2 3">
    <name type="scientific">Didymella exigua CBS 183.55</name>
    <dbReference type="NCBI Taxonomy" id="1150837"/>
    <lineage>
        <taxon>Eukaryota</taxon>
        <taxon>Fungi</taxon>
        <taxon>Dikarya</taxon>
        <taxon>Ascomycota</taxon>
        <taxon>Pezizomycotina</taxon>
        <taxon>Dothideomycetes</taxon>
        <taxon>Pleosporomycetidae</taxon>
        <taxon>Pleosporales</taxon>
        <taxon>Pleosporineae</taxon>
        <taxon>Didymellaceae</taxon>
        <taxon>Didymella</taxon>
    </lineage>
</organism>
<dbReference type="RefSeq" id="XP_033446414.1">
    <property type="nucleotide sequence ID" value="XM_033596501.1"/>
</dbReference>
<evidence type="ECO:0000313" key="2">
    <source>
        <dbReference type="EMBL" id="KAF1926162.1"/>
    </source>
</evidence>
<dbReference type="GeneID" id="54354168"/>
<sequence>SPSAAQEGFLKLVKGAEEMLHKNVLIKARVRELEEQLAVITKRKSRKRKQIQHGGTLEYGPAASRVAAEACGGGGQLGAQSTVRRCGNCSKTGHNAQTC</sequence>
<keyword evidence="1" id="KW-0175">Coiled coil</keyword>
<reference evidence="2" key="1">
    <citation type="journal article" date="2020" name="Stud. Mycol.">
        <title>101 Dothideomycetes genomes: a test case for predicting lifestyles and emergence of pathogens.</title>
        <authorList>
            <person name="Haridas S."/>
            <person name="Albert R."/>
            <person name="Binder M."/>
            <person name="Bloem J."/>
            <person name="Labutti K."/>
            <person name="Salamov A."/>
            <person name="Andreopoulos B."/>
            <person name="Baker S."/>
            <person name="Barry K."/>
            <person name="Bills G."/>
            <person name="Bluhm B."/>
            <person name="Cannon C."/>
            <person name="Castanera R."/>
            <person name="Culley D."/>
            <person name="Daum C."/>
            <person name="Ezra D."/>
            <person name="Gonzalez J."/>
            <person name="Henrissat B."/>
            <person name="Kuo A."/>
            <person name="Liang C."/>
            <person name="Lipzen A."/>
            <person name="Lutzoni F."/>
            <person name="Magnuson J."/>
            <person name="Mondo S."/>
            <person name="Nolan M."/>
            <person name="Ohm R."/>
            <person name="Pangilinan J."/>
            <person name="Park H.-J."/>
            <person name="Ramirez L."/>
            <person name="Alfaro M."/>
            <person name="Sun H."/>
            <person name="Tritt A."/>
            <person name="Yoshinaga Y."/>
            <person name="Zwiers L.-H."/>
            <person name="Turgeon B."/>
            <person name="Goodwin S."/>
            <person name="Spatafora J."/>
            <person name="Crous P."/>
            <person name="Grigoriev I."/>
        </authorList>
    </citation>
    <scope>NUCLEOTIDE SEQUENCE</scope>
    <source>
        <strain evidence="2">CBS 183.55</strain>
    </source>
</reference>
<feature type="non-terminal residue" evidence="2">
    <location>
        <position position="1"/>
    </location>
</feature>
<accession>A0A6A5REQ7</accession>
<keyword evidence="3" id="KW-1185">Reference proteome</keyword>
<name>A0A6A5REQ7_9PLEO</name>
<feature type="coiled-coil region" evidence="1">
    <location>
        <begin position="16"/>
        <end position="50"/>
    </location>
</feature>
<dbReference type="EMBL" id="ML978979">
    <property type="protein sequence ID" value="KAF1926162.1"/>
    <property type="molecule type" value="Genomic_DNA"/>
</dbReference>
<dbReference type="Proteomes" id="UP000800082">
    <property type="component" value="Unassembled WGS sequence"/>
</dbReference>
<gene>
    <name evidence="2" type="ORF">M421DRAFT_68312</name>
</gene>